<accession>U1Y8T7</accession>
<keyword evidence="3" id="KW-1133">Transmembrane helix</keyword>
<protein>
    <submittedName>
        <fullName evidence="4">Putative spore germination protein KA</fullName>
    </submittedName>
</protein>
<keyword evidence="5" id="KW-1185">Reference proteome</keyword>
<dbReference type="PANTHER" id="PTHR22550:SF5">
    <property type="entry name" value="LEUCINE ZIPPER PROTEIN 4"/>
    <property type="match status" value="1"/>
</dbReference>
<dbReference type="PANTHER" id="PTHR22550">
    <property type="entry name" value="SPORE GERMINATION PROTEIN"/>
    <property type="match status" value="1"/>
</dbReference>
<evidence type="ECO:0000313" key="5">
    <source>
        <dbReference type="Proteomes" id="UP000016511"/>
    </source>
</evidence>
<gene>
    <name evidence="4" type="ORF">HMPREF0083_03305</name>
</gene>
<comment type="caution">
    <text evidence="4">The sequence shown here is derived from an EMBL/GenBank/DDBJ whole genome shotgun (WGS) entry which is preliminary data.</text>
</comment>
<dbReference type="STRING" id="649747.HMPREF0083_03305"/>
<evidence type="ECO:0000256" key="2">
    <source>
        <dbReference type="ARBA" id="ARBA00023136"/>
    </source>
</evidence>
<feature type="transmembrane region" description="Helical" evidence="3">
    <location>
        <begin position="417"/>
        <end position="436"/>
    </location>
</feature>
<sequence>MSCKQRKYIKTLQKEQAIHNSLIKEGKTMRRRFLRTQKRTKPPYEAFPREYIKASISLEENKTHIENAFHHSQDVMHRELTWNGKKGLLFFLDILVDKDKVQDDIIRPILSAGEGKLEEIVHIAGIQKTSDISKAITGLLKGQCIFLTEHDDTLYLLEAFNALGRSIEEPANEKIIRGSHEGFVESLSTNLYLLRKRIKNPNLTVKYITLGKTSNTRVAVVYLHGLTNPQLIEEVEKRLQSISADSIQTPGYIEDYIEDNSFSPFPQALNTERPDKTAANIIEGRAAIIMEGNPSALIVPVTFFSFYQSPDDFNDRWHIGSFFRAVRILSFFITIVLPAFYIAVVTFHHEVIPLDLIFNVKSSLQHVPFPPILEAMIMQVMLELLREAAIRLPTPIAQTIGIVGGLVIGNAVVQASLISNTMIIIVAVTAISSFVVPSAEMSTAIRLLGFPLMIGAATLGFFGIMFGIILILIHLCKLESFGTPYFAPFAPLRIKDWKDAFIRLPVWIQNERPLDAKPQYLKREWFSRGWKRNGNKK</sequence>
<proteinExistence type="inferred from homology"/>
<evidence type="ECO:0000256" key="3">
    <source>
        <dbReference type="SAM" id="Phobius"/>
    </source>
</evidence>
<feature type="transmembrane region" description="Helical" evidence="3">
    <location>
        <begin position="326"/>
        <end position="347"/>
    </location>
</feature>
<dbReference type="PATRIC" id="fig|649747.3.peg.2996"/>
<dbReference type="InterPro" id="IPR050768">
    <property type="entry name" value="UPF0353/GerABKA_families"/>
</dbReference>
<dbReference type="eggNOG" id="COG0697">
    <property type="taxonomic scope" value="Bacteria"/>
</dbReference>
<name>U1Y8T7_ANEAE</name>
<dbReference type="InterPro" id="IPR004995">
    <property type="entry name" value="Spore_Ger"/>
</dbReference>
<dbReference type="AlphaFoldDB" id="U1Y8T7"/>
<dbReference type="PIRSF" id="PIRSF005690">
    <property type="entry name" value="GerBA"/>
    <property type="match status" value="1"/>
</dbReference>
<feature type="transmembrane region" description="Helical" evidence="3">
    <location>
        <begin position="448"/>
        <end position="475"/>
    </location>
</feature>
<dbReference type="EMBL" id="AWSJ01000200">
    <property type="protein sequence ID" value="ERI08577.1"/>
    <property type="molecule type" value="Genomic_DNA"/>
</dbReference>
<evidence type="ECO:0000256" key="1">
    <source>
        <dbReference type="ARBA" id="ARBA00005278"/>
    </source>
</evidence>
<dbReference type="GO" id="GO:0016020">
    <property type="term" value="C:membrane"/>
    <property type="evidence" value="ECO:0007669"/>
    <property type="project" value="InterPro"/>
</dbReference>
<reference evidence="4 5" key="1">
    <citation type="submission" date="2013-08" db="EMBL/GenBank/DDBJ databases">
        <authorList>
            <person name="Weinstock G."/>
            <person name="Sodergren E."/>
            <person name="Wylie T."/>
            <person name="Fulton L."/>
            <person name="Fulton R."/>
            <person name="Fronick C."/>
            <person name="O'Laughlin M."/>
            <person name="Godfrey J."/>
            <person name="Miner T."/>
            <person name="Herter B."/>
            <person name="Appelbaum E."/>
            <person name="Cordes M."/>
            <person name="Lek S."/>
            <person name="Wollam A."/>
            <person name="Pepin K.H."/>
            <person name="Palsikar V.B."/>
            <person name="Mitreva M."/>
            <person name="Wilson R.K."/>
        </authorList>
    </citation>
    <scope>NUCLEOTIDE SEQUENCE [LARGE SCALE GENOMIC DNA]</scope>
    <source>
        <strain evidence="4 5">ATCC 12856</strain>
    </source>
</reference>
<organism evidence="4 5">
    <name type="scientific">Aneurinibacillus aneurinilyticus ATCC 12856</name>
    <dbReference type="NCBI Taxonomy" id="649747"/>
    <lineage>
        <taxon>Bacteria</taxon>
        <taxon>Bacillati</taxon>
        <taxon>Bacillota</taxon>
        <taxon>Bacilli</taxon>
        <taxon>Bacillales</taxon>
        <taxon>Paenibacillaceae</taxon>
        <taxon>Aneurinibacillus group</taxon>
        <taxon>Aneurinibacillus</taxon>
    </lineage>
</organism>
<feature type="transmembrane region" description="Helical" evidence="3">
    <location>
        <begin position="392"/>
        <end position="411"/>
    </location>
</feature>
<keyword evidence="3" id="KW-0812">Transmembrane</keyword>
<dbReference type="Proteomes" id="UP000016511">
    <property type="component" value="Unassembled WGS sequence"/>
</dbReference>
<dbReference type="GO" id="GO:0009847">
    <property type="term" value="P:spore germination"/>
    <property type="evidence" value="ECO:0007669"/>
    <property type="project" value="InterPro"/>
</dbReference>
<evidence type="ECO:0000313" key="4">
    <source>
        <dbReference type="EMBL" id="ERI08577.1"/>
    </source>
</evidence>
<comment type="similarity">
    <text evidence="1">Belongs to the GerABKA family.</text>
</comment>
<dbReference type="Pfam" id="PF03323">
    <property type="entry name" value="GerA"/>
    <property type="match status" value="1"/>
</dbReference>
<keyword evidence="2 3" id="KW-0472">Membrane</keyword>
<dbReference type="HOGENOM" id="CLU_021639_4_1_9"/>